<dbReference type="Gene3D" id="1.10.579.10">
    <property type="entry name" value="DNA Cyclobutane Dipyrimidine Photolyase, subunit A, domain 3"/>
    <property type="match status" value="1"/>
</dbReference>
<keyword evidence="1" id="KW-0456">Lyase</keyword>
<comment type="caution">
    <text evidence="1">The sequence shown here is derived from an EMBL/GenBank/DDBJ whole genome shotgun (WGS) entry which is preliminary data.</text>
</comment>
<dbReference type="InterPro" id="IPR036134">
    <property type="entry name" value="Crypto/Photolyase_FAD-like_sf"/>
</dbReference>
<dbReference type="Proteomes" id="UP000249061">
    <property type="component" value="Unassembled WGS sequence"/>
</dbReference>
<organism evidence="1 2">
    <name type="scientific">Archangium gephyra</name>
    <dbReference type="NCBI Taxonomy" id="48"/>
    <lineage>
        <taxon>Bacteria</taxon>
        <taxon>Pseudomonadati</taxon>
        <taxon>Myxococcota</taxon>
        <taxon>Myxococcia</taxon>
        <taxon>Myxococcales</taxon>
        <taxon>Cystobacterineae</taxon>
        <taxon>Archangiaceae</taxon>
        <taxon>Archangium</taxon>
    </lineage>
</organism>
<dbReference type="GO" id="GO:0016829">
    <property type="term" value="F:lyase activity"/>
    <property type="evidence" value="ECO:0007669"/>
    <property type="project" value="UniProtKB-KW"/>
</dbReference>
<name>A0A2W5TKQ4_9BACT</name>
<evidence type="ECO:0000313" key="2">
    <source>
        <dbReference type="Proteomes" id="UP000249061"/>
    </source>
</evidence>
<proteinExistence type="predicted"/>
<evidence type="ECO:0000313" key="1">
    <source>
        <dbReference type="EMBL" id="PZR16160.1"/>
    </source>
</evidence>
<gene>
    <name evidence="1" type="ORF">DI536_07685</name>
</gene>
<reference evidence="1 2" key="1">
    <citation type="submission" date="2017-08" db="EMBL/GenBank/DDBJ databases">
        <title>Infants hospitalized years apart are colonized by the same room-sourced microbial strains.</title>
        <authorList>
            <person name="Brooks B."/>
            <person name="Olm M.R."/>
            <person name="Firek B.A."/>
            <person name="Baker R."/>
            <person name="Thomas B.C."/>
            <person name="Morowitz M.J."/>
            <person name="Banfield J.F."/>
        </authorList>
    </citation>
    <scope>NUCLEOTIDE SEQUENCE [LARGE SCALE GENOMIC DNA]</scope>
    <source>
        <strain evidence="1">S2_003_000_R2_14</strain>
    </source>
</reference>
<dbReference type="SUPFAM" id="SSF48173">
    <property type="entry name" value="Cryptochrome/photolyase FAD-binding domain"/>
    <property type="match status" value="1"/>
</dbReference>
<dbReference type="InterPro" id="IPR007357">
    <property type="entry name" value="PhrB-like"/>
</dbReference>
<dbReference type="Pfam" id="PF04244">
    <property type="entry name" value="DPRP"/>
    <property type="match status" value="1"/>
</dbReference>
<dbReference type="Gene3D" id="1.25.40.80">
    <property type="match status" value="1"/>
</dbReference>
<dbReference type="PANTHER" id="PTHR38657:SF1">
    <property type="entry name" value="SLR1343 PROTEIN"/>
    <property type="match status" value="1"/>
</dbReference>
<dbReference type="InterPro" id="IPR052551">
    <property type="entry name" value="UV-DNA_repair_photolyase"/>
</dbReference>
<sequence length="542" mass="61684">MSWCSCYFDTPVPDFSRVTIVLPWDLDPTLAAFPKTPAEGQLLVLETRAKVHALPWHRQKLTLVVSALRHFVDERRAAGFHVEHVVADDYASGIRDWASRMKPRSLHLTEPREWAIDRRLRALSNELPLVLHPDGGEGGHFLISRDDFRAWANTQRGQLRMDRFYPEVRRRLGLLVDAKGRPEGGQWSFDAENREHARGVKPPPIPWFEPDALTTRVKRWAQLVAPWGKAEPFGWPVTRAQALTWLDDFVAHRLPNFGPYEDAIRSDAPFLLHSLLSVPLNLGLLKPIELARAAEEKFRRGELSLASAEGFIRQVIGWREFMRGVYWLLMPGLRDANQLGAQRPLPRFFWEPERTDLQCLREAISAVRDTGYTHHIRRLMIICNYATLAGLTPHAVSQWFWAGFVDAYEWVELPNVVGMGLFGTDAFTSKPYVGAAAYIKRQSGLSARGRGPAAARHEGACARCRYDPDERVGPNACPYNALYWTFLDTHRERLAGNLRMRQLLGNLDRFEGDQLKAIRATAETHLATLEPSPHWAFDEDAG</sequence>
<accession>A0A2W5TKQ4</accession>
<dbReference type="InterPro" id="IPR014729">
    <property type="entry name" value="Rossmann-like_a/b/a_fold"/>
</dbReference>
<dbReference type="EMBL" id="QFQP01000004">
    <property type="protein sequence ID" value="PZR16160.1"/>
    <property type="molecule type" value="Genomic_DNA"/>
</dbReference>
<dbReference type="AlphaFoldDB" id="A0A2W5TKQ4"/>
<protein>
    <submittedName>
        <fullName evidence="1">Cryptochrome/photolyase family protein</fullName>
    </submittedName>
</protein>
<dbReference type="PANTHER" id="PTHR38657">
    <property type="entry name" value="SLR1343 PROTEIN"/>
    <property type="match status" value="1"/>
</dbReference>
<dbReference type="Gene3D" id="3.40.50.620">
    <property type="entry name" value="HUPs"/>
    <property type="match status" value="1"/>
</dbReference>
<dbReference type="Gene3D" id="1.10.10.1710">
    <property type="entry name" value="Deoxyribodipyrimidine photolyase-related"/>
    <property type="match status" value="1"/>
</dbReference>